<comment type="caution">
    <text evidence="2">The sequence shown here is derived from an EMBL/GenBank/DDBJ whole genome shotgun (WGS) entry which is preliminary data.</text>
</comment>
<reference evidence="2 3" key="1">
    <citation type="submission" date="2023-03" db="EMBL/GenBank/DDBJ databases">
        <title>High recombination rates correlate with genetic variation in Cardiocondyla obscurior ants.</title>
        <authorList>
            <person name="Errbii M."/>
        </authorList>
    </citation>
    <scope>NUCLEOTIDE SEQUENCE [LARGE SCALE GENOMIC DNA]</scope>
    <source>
        <strain evidence="2">Alpha-2009</strain>
        <tissue evidence="2">Whole body</tissue>
    </source>
</reference>
<name>A0AAW2EJV0_9HYME</name>
<keyword evidence="1" id="KW-0812">Transmembrane</keyword>
<evidence type="ECO:0000313" key="3">
    <source>
        <dbReference type="Proteomes" id="UP001430953"/>
    </source>
</evidence>
<accession>A0AAW2EJV0</accession>
<sequence length="237" mass="28703">MTFIIVTNFIFVQRTYRALFYILEFLQLSNGDERYAHPLRCLEALDKHYLSNLALGEFWNRDEGVVLKLGFLFFFLFFCDSQIYIYVYILYIDILIHFLLVRTVYWFSSNKRIAVFARKIWYGNPIKVAPVVLTNKYLYMWIDISFLYIQSYSPFHPLHFVKLYKSLYETLQLIKDFKHSIFFYYAFIYATLNKKLRKIEKIITAFCARYYVSRRNGIEPISFPPFSPLSLFFFFCF</sequence>
<keyword evidence="3" id="KW-1185">Reference proteome</keyword>
<evidence type="ECO:0000256" key="1">
    <source>
        <dbReference type="SAM" id="Phobius"/>
    </source>
</evidence>
<keyword evidence="1" id="KW-0472">Membrane</keyword>
<evidence type="ECO:0000313" key="2">
    <source>
        <dbReference type="EMBL" id="KAL0103205.1"/>
    </source>
</evidence>
<dbReference type="Proteomes" id="UP001430953">
    <property type="component" value="Unassembled WGS sequence"/>
</dbReference>
<gene>
    <name evidence="2" type="ORF">PUN28_017498</name>
</gene>
<dbReference type="AlphaFoldDB" id="A0AAW2EJV0"/>
<dbReference type="EMBL" id="JADYXP020000021">
    <property type="protein sequence ID" value="KAL0103205.1"/>
    <property type="molecule type" value="Genomic_DNA"/>
</dbReference>
<organism evidence="2 3">
    <name type="scientific">Cardiocondyla obscurior</name>
    <dbReference type="NCBI Taxonomy" id="286306"/>
    <lineage>
        <taxon>Eukaryota</taxon>
        <taxon>Metazoa</taxon>
        <taxon>Ecdysozoa</taxon>
        <taxon>Arthropoda</taxon>
        <taxon>Hexapoda</taxon>
        <taxon>Insecta</taxon>
        <taxon>Pterygota</taxon>
        <taxon>Neoptera</taxon>
        <taxon>Endopterygota</taxon>
        <taxon>Hymenoptera</taxon>
        <taxon>Apocrita</taxon>
        <taxon>Aculeata</taxon>
        <taxon>Formicoidea</taxon>
        <taxon>Formicidae</taxon>
        <taxon>Myrmicinae</taxon>
        <taxon>Cardiocondyla</taxon>
    </lineage>
</organism>
<feature type="transmembrane region" description="Helical" evidence="1">
    <location>
        <begin position="65"/>
        <end position="83"/>
    </location>
</feature>
<protein>
    <submittedName>
        <fullName evidence="2">Uncharacterized protein</fullName>
    </submittedName>
</protein>
<proteinExistence type="predicted"/>
<keyword evidence="1" id="KW-1133">Transmembrane helix</keyword>